<proteinExistence type="predicted"/>
<keyword evidence="5" id="KW-0175">Coiled coil</keyword>
<feature type="transmembrane region" description="Helical" evidence="6">
    <location>
        <begin position="12"/>
        <end position="31"/>
    </location>
</feature>
<evidence type="ECO:0000256" key="5">
    <source>
        <dbReference type="SAM" id="Coils"/>
    </source>
</evidence>
<accession>A0ABV9MHR5</accession>
<dbReference type="InterPro" id="IPR043203">
    <property type="entry name" value="VGCC_Ca_Na"/>
</dbReference>
<evidence type="ECO:0000313" key="8">
    <source>
        <dbReference type="EMBL" id="MFC4714383.1"/>
    </source>
</evidence>
<comment type="caution">
    <text evidence="8">The sequence shown here is derived from an EMBL/GenBank/DDBJ whole genome shotgun (WGS) entry which is preliminary data.</text>
</comment>
<feature type="transmembrane region" description="Helical" evidence="6">
    <location>
        <begin position="43"/>
        <end position="67"/>
    </location>
</feature>
<evidence type="ECO:0000313" key="9">
    <source>
        <dbReference type="Proteomes" id="UP001595932"/>
    </source>
</evidence>
<evidence type="ECO:0000259" key="7">
    <source>
        <dbReference type="Pfam" id="PF00520"/>
    </source>
</evidence>
<dbReference type="Pfam" id="PF00520">
    <property type="entry name" value="Ion_trans"/>
    <property type="match status" value="1"/>
</dbReference>
<feature type="transmembrane region" description="Helical" evidence="6">
    <location>
        <begin position="122"/>
        <end position="148"/>
    </location>
</feature>
<keyword evidence="4 6" id="KW-0472">Membrane</keyword>
<protein>
    <submittedName>
        <fullName evidence="8">Ion transporter</fullName>
    </submittedName>
</protein>
<evidence type="ECO:0000256" key="1">
    <source>
        <dbReference type="ARBA" id="ARBA00004141"/>
    </source>
</evidence>
<dbReference type="SUPFAM" id="SSF81324">
    <property type="entry name" value="Voltage-gated potassium channels"/>
    <property type="match status" value="1"/>
</dbReference>
<evidence type="ECO:0000256" key="2">
    <source>
        <dbReference type="ARBA" id="ARBA00022692"/>
    </source>
</evidence>
<comment type="subcellular location">
    <subcellularLocation>
        <location evidence="1">Membrane</location>
        <topology evidence="1">Multi-pass membrane protein</topology>
    </subcellularLocation>
</comment>
<dbReference type="Gene3D" id="1.20.120.350">
    <property type="entry name" value="Voltage-gated potassium channels. Chain C"/>
    <property type="match status" value="1"/>
</dbReference>
<evidence type="ECO:0000256" key="6">
    <source>
        <dbReference type="SAM" id="Phobius"/>
    </source>
</evidence>
<dbReference type="EMBL" id="JBHSGL010000015">
    <property type="protein sequence ID" value="MFC4714383.1"/>
    <property type="molecule type" value="Genomic_DNA"/>
</dbReference>
<feature type="coiled-coil region" evidence="5">
    <location>
        <begin position="222"/>
        <end position="266"/>
    </location>
</feature>
<evidence type="ECO:0000256" key="3">
    <source>
        <dbReference type="ARBA" id="ARBA00022989"/>
    </source>
</evidence>
<keyword evidence="9" id="KW-1185">Reference proteome</keyword>
<name>A0ABV9MHR5_9BACL</name>
<dbReference type="Gene3D" id="1.10.287.70">
    <property type="match status" value="1"/>
</dbReference>
<dbReference type="RefSeq" id="WP_377280100.1">
    <property type="nucleotide sequence ID" value="NZ_JBHSGL010000015.1"/>
</dbReference>
<reference evidence="9" key="1">
    <citation type="journal article" date="2019" name="Int. J. Syst. Evol. Microbiol.">
        <title>The Global Catalogue of Microorganisms (GCM) 10K type strain sequencing project: providing services to taxonomists for standard genome sequencing and annotation.</title>
        <authorList>
            <consortium name="The Broad Institute Genomics Platform"/>
            <consortium name="The Broad Institute Genome Sequencing Center for Infectious Disease"/>
            <person name="Wu L."/>
            <person name="Ma J."/>
        </authorList>
    </citation>
    <scope>NUCLEOTIDE SEQUENCE [LARGE SCALE GENOMIC DNA]</scope>
    <source>
        <strain evidence="9">CGMCC 1.12151</strain>
    </source>
</reference>
<gene>
    <name evidence="8" type="ORF">ACFO5U_16140</name>
</gene>
<dbReference type="InterPro" id="IPR027359">
    <property type="entry name" value="Volt_channel_dom_sf"/>
</dbReference>
<feature type="transmembrane region" description="Helical" evidence="6">
    <location>
        <begin position="79"/>
        <end position="102"/>
    </location>
</feature>
<feature type="transmembrane region" description="Helical" evidence="6">
    <location>
        <begin position="196"/>
        <end position="215"/>
    </location>
</feature>
<feature type="domain" description="Ion transport" evidence="7">
    <location>
        <begin position="13"/>
        <end position="226"/>
    </location>
</feature>
<keyword evidence="2 6" id="KW-0812">Transmembrane</keyword>
<sequence length="267" mass="30691">MRQSLKRIVESARFNTFITILIIFNALLVGLETYPEIRQTYGNWLLVVDLIILAFFALEIIAKLIAYRTAFFKNGWNNFDFIIVVGSLILYNSPYISVLRIFRVLRVLRTVSTIPSLRRVVTALFMAIPTITSVILLMSIIFYVYAVIGTFFYADIEPEFFGDLGLSLITLFQVFTLESWASGIFRPVFSQEPWSWLYFISFIVVSTFLMINLIVGEIVNNAQKISDEIDKETAELEGIKEDTSEIDDLRKEVGELKSMVQTLVDRK</sequence>
<organism evidence="8 9">
    <name type="scientific">Planococcus dechangensis</name>
    <dbReference type="NCBI Taxonomy" id="1176255"/>
    <lineage>
        <taxon>Bacteria</taxon>
        <taxon>Bacillati</taxon>
        <taxon>Bacillota</taxon>
        <taxon>Bacilli</taxon>
        <taxon>Bacillales</taxon>
        <taxon>Caryophanaceae</taxon>
        <taxon>Planococcus</taxon>
    </lineage>
</organism>
<dbReference type="InterPro" id="IPR005821">
    <property type="entry name" value="Ion_trans_dom"/>
</dbReference>
<dbReference type="Proteomes" id="UP001595932">
    <property type="component" value="Unassembled WGS sequence"/>
</dbReference>
<keyword evidence="3 6" id="KW-1133">Transmembrane helix</keyword>
<evidence type="ECO:0000256" key="4">
    <source>
        <dbReference type="ARBA" id="ARBA00023136"/>
    </source>
</evidence>
<dbReference type="PANTHER" id="PTHR10037">
    <property type="entry name" value="VOLTAGE-GATED CATION CHANNEL CALCIUM AND SODIUM"/>
    <property type="match status" value="1"/>
</dbReference>
<dbReference type="PANTHER" id="PTHR10037:SF62">
    <property type="entry name" value="SODIUM CHANNEL PROTEIN 60E"/>
    <property type="match status" value="1"/>
</dbReference>